<proteinExistence type="inferred from homology"/>
<dbReference type="EMBL" id="DF967972">
    <property type="protein sequence ID" value="GAP15494.1"/>
    <property type="molecule type" value="Genomic_DNA"/>
</dbReference>
<dbReference type="STRING" id="360412.LARV_03283"/>
<evidence type="ECO:0000256" key="6">
    <source>
        <dbReference type="ARBA" id="ARBA00022989"/>
    </source>
</evidence>
<sequence length="178" mass="20865">MNTAELSNGELFFVDLMYMLIIQAVIGFISAHLPNRILNPRRRAYQPRKWEKEGNFYQRVFHIKNWKPLVWDAGKVFQKDFKKDHVDATNPMSLERWIVETCRAEWCHWVTFVLIVPLFSFNPPGMSFFWLIYDSVLNLAPIIVQRYNRPRLMRMLQRLAQPPVAHGTTGADTPATAS</sequence>
<keyword evidence="2" id="KW-1003">Cell membrane</keyword>
<evidence type="ECO:0000256" key="8">
    <source>
        <dbReference type="ARBA" id="ARBA00023315"/>
    </source>
</evidence>
<dbReference type="OrthoDB" id="3783432at2"/>
<dbReference type="Pfam" id="PF18927">
    <property type="entry name" value="CrtO"/>
    <property type="match status" value="1"/>
</dbReference>
<evidence type="ECO:0000256" key="11">
    <source>
        <dbReference type="ARBA" id="ARBA00023667"/>
    </source>
</evidence>
<comment type="pathway">
    <text evidence="9">Carotenoid biosynthesis; staphyloxanthin biosynthesis; staphyloxanthin from farnesyl diphosphate: step 5/5.</text>
</comment>
<protein>
    <recommendedName>
        <fullName evidence="11">Glycosyl-4,4'-diaponeurosporenoate acyltransferase</fullName>
    </recommendedName>
</protein>
<reference evidence="14" key="1">
    <citation type="submission" date="2015-07" db="EMBL/GenBank/DDBJ databases">
        <title>Draft Genome Sequences of Anaerolinea thermolimosa IMO-1, Bellilinea caldifistulae GOMI-1, Leptolinea tardivitalis YMTK-2, Levilinea saccharolytica KIBI-1,Longilinea arvoryzae KOME-1, Previously Described as Members of the Anaerolineaceae (Chloroflexi).</title>
        <authorList>
            <person name="Sekiguchi Y."/>
            <person name="Ohashi A."/>
            <person name="Matsuura N."/>
            <person name="Tourlousse M.D."/>
        </authorList>
    </citation>
    <scope>NUCLEOTIDE SEQUENCE [LARGE SCALE GENOMIC DNA]</scope>
    <source>
        <strain evidence="14">KOME-1</strain>
    </source>
</reference>
<comment type="subcellular location">
    <subcellularLocation>
        <location evidence="1">Cell membrane</location>
        <topology evidence="1">Single-pass membrane protein</topology>
    </subcellularLocation>
</comment>
<evidence type="ECO:0000256" key="10">
    <source>
        <dbReference type="ARBA" id="ARBA00023603"/>
    </source>
</evidence>
<evidence type="ECO:0000256" key="5">
    <source>
        <dbReference type="ARBA" id="ARBA00022729"/>
    </source>
</evidence>
<evidence type="ECO:0000256" key="2">
    <source>
        <dbReference type="ARBA" id="ARBA00022475"/>
    </source>
</evidence>
<comment type="similarity">
    <text evidence="10">Belongs to the acyltransferase CrtO family.</text>
</comment>
<organism evidence="14">
    <name type="scientific">Longilinea arvoryzae</name>
    <dbReference type="NCBI Taxonomy" id="360412"/>
    <lineage>
        <taxon>Bacteria</taxon>
        <taxon>Bacillati</taxon>
        <taxon>Chloroflexota</taxon>
        <taxon>Anaerolineae</taxon>
        <taxon>Anaerolineales</taxon>
        <taxon>Anaerolineaceae</taxon>
        <taxon>Longilinea</taxon>
    </lineage>
</organism>
<dbReference type="RefSeq" id="WP_075074673.1">
    <property type="nucleotide sequence ID" value="NZ_DF967972.1"/>
</dbReference>
<evidence type="ECO:0000256" key="7">
    <source>
        <dbReference type="ARBA" id="ARBA00023136"/>
    </source>
</evidence>
<keyword evidence="5" id="KW-0732">Signal</keyword>
<keyword evidence="15" id="KW-1185">Reference proteome</keyword>
<dbReference type="AlphaFoldDB" id="A0A0S7BLW5"/>
<keyword evidence="7 13" id="KW-0472">Membrane</keyword>
<feature type="transmembrane region" description="Helical" evidence="13">
    <location>
        <begin position="12"/>
        <end position="33"/>
    </location>
</feature>
<name>A0A0S7BLW5_9CHLR</name>
<evidence type="ECO:0000256" key="1">
    <source>
        <dbReference type="ARBA" id="ARBA00004162"/>
    </source>
</evidence>
<evidence type="ECO:0000256" key="9">
    <source>
        <dbReference type="ARBA" id="ARBA00023588"/>
    </source>
</evidence>
<comment type="function">
    <text evidence="12">Catalyzes the acylation of glycosyl-4,4'-diaponeurosporenoate, i.e. the esterification of glucose at the C6'' position with the carboxyl group of the C(15) fatty acid 12-methyltetradecanoic acid, to yield staphyloxanthin. This is the last step in the biosynthesis of this orange pigment, present in most staphylococci strains.</text>
</comment>
<evidence type="ECO:0000256" key="3">
    <source>
        <dbReference type="ARBA" id="ARBA00022679"/>
    </source>
</evidence>
<evidence type="ECO:0000256" key="13">
    <source>
        <dbReference type="SAM" id="Phobius"/>
    </source>
</evidence>
<feature type="transmembrane region" description="Helical" evidence="13">
    <location>
        <begin position="106"/>
        <end position="122"/>
    </location>
</feature>
<accession>A0A0S7BLW5</accession>
<evidence type="ECO:0000256" key="12">
    <source>
        <dbReference type="ARBA" id="ARBA00025324"/>
    </source>
</evidence>
<gene>
    <name evidence="14" type="ORF">LARV_03283</name>
</gene>
<dbReference type="UniPathway" id="UPA00029">
    <property type="reaction ID" value="UER00560"/>
</dbReference>
<evidence type="ECO:0000313" key="15">
    <source>
        <dbReference type="Proteomes" id="UP000055060"/>
    </source>
</evidence>
<keyword evidence="3" id="KW-0808">Transferase</keyword>
<dbReference type="Proteomes" id="UP000055060">
    <property type="component" value="Unassembled WGS sequence"/>
</dbReference>
<dbReference type="GO" id="GO:0005886">
    <property type="term" value="C:plasma membrane"/>
    <property type="evidence" value="ECO:0007669"/>
    <property type="project" value="UniProtKB-SubCell"/>
</dbReference>
<keyword evidence="6 13" id="KW-1133">Transmembrane helix</keyword>
<evidence type="ECO:0000256" key="4">
    <source>
        <dbReference type="ARBA" id="ARBA00022692"/>
    </source>
</evidence>
<keyword evidence="8" id="KW-0012">Acyltransferase</keyword>
<dbReference type="GO" id="GO:0016746">
    <property type="term" value="F:acyltransferase activity"/>
    <property type="evidence" value="ECO:0007669"/>
    <property type="project" value="UniProtKB-KW"/>
</dbReference>
<dbReference type="InterPro" id="IPR044021">
    <property type="entry name" value="CrtO"/>
</dbReference>
<keyword evidence="4 13" id="KW-0812">Transmembrane</keyword>
<evidence type="ECO:0000313" key="14">
    <source>
        <dbReference type="EMBL" id="GAP15494.1"/>
    </source>
</evidence>